<evidence type="ECO:0000256" key="4">
    <source>
        <dbReference type="ARBA" id="ARBA00022553"/>
    </source>
</evidence>
<dbReference type="InterPro" id="IPR026791">
    <property type="entry name" value="DOCK"/>
</dbReference>
<evidence type="ECO:0000256" key="2">
    <source>
        <dbReference type="ARBA" id="ARBA00022443"/>
    </source>
</evidence>
<organism evidence="10 11">
    <name type="scientific">Anaeramoeba ignava</name>
    <name type="common">Anaerobic marine amoeba</name>
    <dbReference type="NCBI Taxonomy" id="1746090"/>
    <lineage>
        <taxon>Eukaryota</taxon>
        <taxon>Metamonada</taxon>
        <taxon>Anaeramoebidae</taxon>
        <taxon>Anaeramoeba</taxon>
    </lineage>
</organism>
<evidence type="ECO:0000256" key="5">
    <source>
        <dbReference type="PROSITE-ProRule" id="PRU00192"/>
    </source>
</evidence>
<dbReference type="InterPro" id="IPR032376">
    <property type="entry name" value="DOCK_N"/>
</dbReference>
<comment type="subcellular location">
    <subcellularLocation>
        <location evidence="1">Cytoplasm</location>
    </subcellularLocation>
</comment>
<dbReference type="GO" id="GO:0005085">
    <property type="term" value="F:guanyl-nucleotide exchange factor activity"/>
    <property type="evidence" value="ECO:0007669"/>
    <property type="project" value="InterPro"/>
</dbReference>
<dbReference type="Pfam" id="PF23554">
    <property type="entry name" value="TPR_DOCK"/>
    <property type="match status" value="1"/>
</dbReference>
<dbReference type="InterPro" id="IPR046770">
    <property type="entry name" value="DOCKER_Lobe_B"/>
</dbReference>
<name>A0A9Q0RGI4_ANAIG</name>
<evidence type="ECO:0000256" key="1">
    <source>
        <dbReference type="ARBA" id="ARBA00004496"/>
    </source>
</evidence>
<dbReference type="Proteomes" id="UP001149090">
    <property type="component" value="Unassembled WGS sequence"/>
</dbReference>
<dbReference type="InterPro" id="IPR043162">
    <property type="entry name" value="DOCK_C_lobe_C"/>
</dbReference>
<proteinExistence type="inferred from homology"/>
<dbReference type="InterPro" id="IPR046773">
    <property type="entry name" value="DOCKER_Lobe_C"/>
</dbReference>
<dbReference type="Gene3D" id="2.30.30.40">
    <property type="entry name" value="SH3 Domains"/>
    <property type="match status" value="1"/>
</dbReference>
<reference evidence="10" key="1">
    <citation type="submission" date="2022-10" db="EMBL/GenBank/DDBJ databases">
        <title>Novel sulphate-reducing endosymbionts in the free-living metamonad Anaeramoeba.</title>
        <authorList>
            <person name="Jerlstrom-Hultqvist J."/>
            <person name="Cepicka I."/>
            <person name="Gallot-Lavallee L."/>
            <person name="Salas-Leiva D."/>
            <person name="Curtis B.A."/>
            <person name="Zahonova K."/>
            <person name="Pipaliya S."/>
            <person name="Dacks J."/>
            <person name="Roger A.J."/>
        </authorList>
    </citation>
    <scope>NUCLEOTIDE SEQUENCE</scope>
    <source>
        <strain evidence="10">BMAN</strain>
    </source>
</reference>
<dbReference type="Pfam" id="PF20421">
    <property type="entry name" value="DHR-2_Lobe_C"/>
    <property type="match status" value="1"/>
</dbReference>
<dbReference type="Pfam" id="PF14429">
    <property type="entry name" value="DOCK-C2"/>
    <property type="match status" value="1"/>
</dbReference>
<gene>
    <name evidence="10" type="ORF">M0811_05479</name>
</gene>
<sequence length="1724" mass="200381">MSYIWQQTEKIGVGRFRFKSTNETHLEIDLGDRLLIREEYPNWFRGKNISTNKIGIFPQNCVVIVDEEMGKNLLTTEKPEFNPILEANEIIIETNYAIRYFRSLLDNLCNQRNFRKFDELKISIFTLMQLQHSFANCFDTSKNKENKQRVNTLDIGTESNRTKVKEMEYLKKKMISTIDSARKKLELPTIPRDKNGIALNENNTDFITLFERYWEVNPVADEISPQGDQKSHLAVQSQGEQEDLNQNTQILMDFDTAIVQIGSPAEVQFFLYTYKNNQKLTESYVLTIEKGGMHQDINLHGKLKTVFKNITYNDILSELYLVCRILRVGPMLIDEKSMRKHEKKAPRIYRRPFGCGILRLSKPFLQSIQKKPRNQSMEIYTSTSEFNFSRLHKMAIENDTNATCLQNSSVKIFLQFFVGDYEEIIRAEESENFEANLENNESITRISGFGTCEKMQFPDIVLPSYVRNDFYITVYGGEFLQDRKRSAKNMQLMMCVRRNDFRFEDEIVPNCLSFGGASEKFSRYISYVYYHKNNPVWDETIKIELPTEEYEQCHLYIEAIHATTNEKKENKPFAFVFVPLVTSEQAMISQGDKSITTYKFQKKFYQEDPRFYLRETGDDLSKKAKLIPRKESTHLKINLCSTQLTQDANITALLKWKDSSETLGQILKGITFSPPDETIKFMREILDKLFTILGSEPAPKESTQEAVHEAIGFVVGMINDKRFKMFTPILVDYIKNRFGEESADTTTAQKPSEQLIASLSRVHMPIVTVLKKQLKGIELYERKILLNSMRSIDFAFRFIVASYLLKLRIEGKTINKSSEFASDAAQILEQIMELMSRKTPIWINAIQEMALRHFHAIISSLSVVFTSTELTAYIIKIFDSVRSDGPKGMNVAKLELIAELIRREFENFLIEESTRKPLLESFIKQISRHYRQSDEEFQLCAEIALGLVKRFSLQIHDSEIHNQDVLVKFPGLIVESLRYNAELEELQITEALGAQEKRLQQIALGNMQPSLLDMEPIKMIHKIKYRRTITKTFLTTALLAAFQGLSTKQMENLLAHVRAQESMEPDVFVEESLTLLLALLHTPLFESWDSLTLLTYRICFKTLRMILSVLSTTSSGVVFSINIWERFITAVIDFIKLPLLQLENHVYSQSINIFESFGDMRLGAAQLLRKAWRFLGDKQYLFLSSKTKEFLGLVLLGSEPLRALGLELYYSLVFQEFKSTQDFIQIELSTVDVISQLILEGTYRKFNTHFLSYLEKTISKDPHFGTKGAAFAKQLHRLLDYITQLNQFPNTPLFEDERAEALLQIIDYFKKTRKMYMFSKYSHYLCELHVKNKHFIEAANTLISVIEQLPWSDSLLEDEMKVGQFYYPKHSSSSRKEHIYMNIVELFDKGKYWEKAIQITNILRDRFQNETFEFIKLADILLTKSEMYQKIIDNERFFSSYFRVGFFGNGFLNNSYFHNQEFIYRGGELEQLSVFMENIKKKFPSAQIGSNDPTDEIIKGDGMYIQVATVVPSCQEEINGKKKVLNPLMSERIQKFYQLDNINVFLYSKPFRKSKEKSDNEFKDLWLKNTYLITDKSFPTIKRRTLVKEKIIVEISPVKNAIKSVQEKNHELQNLLKKYQDSDGSNISPFSMALNGVIDAAVNGGVFKYKDAFFENEFVQKNQDNFSQSQILKKALKKQLMILESGIGLHAKICPDDLRPFHEKMETFLVKMKDILLPCLQENF</sequence>
<dbReference type="SUPFAM" id="SSF48371">
    <property type="entry name" value="ARM repeat"/>
    <property type="match status" value="1"/>
</dbReference>
<keyword evidence="2 5" id="KW-0728">SH3 domain</keyword>
<dbReference type="InterPro" id="IPR001452">
    <property type="entry name" value="SH3_domain"/>
</dbReference>
<dbReference type="Pfam" id="PF20422">
    <property type="entry name" value="DHR-2_Lobe_B"/>
    <property type="match status" value="1"/>
</dbReference>
<dbReference type="InterPro" id="IPR016024">
    <property type="entry name" value="ARM-type_fold"/>
</dbReference>
<dbReference type="GO" id="GO:0005737">
    <property type="term" value="C:cytoplasm"/>
    <property type="evidence" value="ECO:0007669"/>
    <property type="project" value="UniProtKB-SubCell"/>
</dbReference>
<keyword evidence="3" id="KW-0963">Cytoplasm</keyword>
<feature type="domain" description="SH3" evidence="7">
    <location>
        <begin position="7"/>
        <end position="67"/>
    </location>
</feature>
<dbReference type="PROSITE" id="PS50002">
    <property type="entry name" value="SH3"/>
    <property type="match status" value="1"/>
</dbReference>
<comment type="caution">
    <text evidence="10">The sequence shown here is derived from an EMBL/GenBank/DDBJ whole genome shotgun (WGS) entry which is preliminary data.</text>
</comment>
<dbReference type="PROSITE" id="PS51650">
    <property type="entry name" value="C2_DOCK"/>
    <property type="match status" value="1"/>
</dbReference>
<dbReference type="InterPro" id="IPR027007">
    <property type="entry name" value="C2_DOCK-type_domain"/>
</dbReference>
<evidence type="ECO:0000259" key="9">
    <source>
        <dbReference type="PROSITE" id="PS51651"/>
    </source>
</evidence>
<dbReference type="Gene3D" id="1.25.40.410">
    <property type="match status" value="1"/>
</dbReference>
<dbReference type="InterPro" id="IPR036028">
    <property type="entry name" value="SH3-like_dom_sf"/>
</dbReference>
<evidence type="ECO:0000313" key="10">
    <source>
        <dbReference type="EMBL" id="KAJ5077789.1"/>
    </source>
</evidence>
<evidence type="ECO:0000256" key="6">
    <source>
        <dbReference type="PROSITE-ProRule" id="PRU00983"/>
    </source>
</evidence>
<accession>A0A9Q0RGI4</accession>
<dbReference type="Gene3D" id="2.60.40.150">
    <property type="entry name" value="C2 domain"/>
    <property type="match status" value="1"/>
</dbReference>
<evidence type="ECO:0000259" key="7">
    <source>
        <dbReference type="PROSITE" id="PS50002"/>
    </source>
</evidence>
<dbReference type="SUPFAM" id="SSF50044">
    <property type="entry name" value="SH3-domain"/>
    <property type="match status" value="1"/>
</dbReference>
<feature type="domain" description="C2 DOCK-type" evidence="8">
    <location>
        <begin position="467"/>
        <end position="640"/>
    </location>
</feature>
<dbReference type="OrthoDB" id="18896at2759"/>
<feature type="domain" description="DOCKER" evidence="9">
    <location>
        <begin position="1309"/>
        <end position="1724"/>
    </location>
</feature>
<dbReference type="PANTHER" id="PTHR45653">
    <property type="entry name" value="DEDICATOR OF CYTOKINESIS"/>
    <property type="match status" value="1"/>
</dbReference>
<keyword evidence="4" id="KW-0597">Phosphoprotein</keyword>
<dbReference type="EMBL" id="JAPDFW010000056">
    <property type="protein sequence ID" value="KAJ5077789.1"/>
    <property type="molecule type" value="Genomic_DNA"/>
</dbReference>
<dbReference type="CDD" id="cd11684">
    <property type="entry name" value="DHR2_DOCK"/>
    <property type="match status" value="1"/>
</dbReference>
<dbReference type="Gene3D" id="1.20.58.740">
    <property type="match status" value="1"/>
</dbReference>
<evidence type="ECO:0000313" key="11">
    <source>
        <dbReference type="Proteomes" id="UP001149090"/>
    </source>
</evidence>
<dbReference type="GO" id="GO:0007264">
    <property type="term" value="P:small GTPase-mediated signal transduction"/>
    <property type="evidence" value="ECO:0007669"/>
    <property type="project" value="InterPro"/>
</dbReference>
<dbReference type="PANTHER" id="PTHR45653:SF10">
    <property type="entry name" value="MYOBLAST CITY, ISOFORM B"/>
    <property type="match status" value="1"/>
</dbReference>
<evidence type="ECO:0000256" key="3">
    <source>
        <dbReference type="ARBA" id="ARBA00022490"/>
    </source>
</evidence>
<comment type="similarity">
    <text evidence="6">Belongs to the DOCK family.</text>
</comment>
<dbReference type="GO" id="GO:0005886">
    <property type="term" value="C:plasma membrane"/>
    <property type="evidence" value="ECO:0007669"/>
    <property type="project" value="TreeGrafter"/>
</dbReference>
<keyword evidence="11" id="KW-1185">Reference proteome</keyword>
<dbReference type="SMART" id="SM00326">
    <property type="entry name" value="SH3"/>
    <property type="match status" value="1"/>
</dbReference>
<dbReference type="GO" id="GO:0031267">
    <property type="term" value="F:small GTPase binding"/>
    <property type="evidence" value="ECO:0007669"/>
    <property type="project" value="TreeGrafter"/>
</dbReference>
<dbReference type="PROSITE" id="PS51651">
    <property type="entry name" value="DOCKER"/>
    <property type="match status" value="1"/>
</dbReference>
<evidence type="ECO:0000259" key="8">
    <source>
        <dbReference type="PROSITE" id="PS51650"/>
    </source>
</evidence>
<dbReference type="InterPro" id="IPR035892">
    <property type="entry name" value="C2_domain_sf"/>
</dbReference>
<protein>
    <submittedName>
        <fullName evidence="10">Dedicator of cytokinesis</fullName>
    </submittedName>
</protein>
<dbReference type="Pfam" id="PF16172">
    <property type="entry name" value="DOCK_N"/>
    <property type="match status" value="1"/>
</dbReference>
<dbReference type="InterPro" id="IPR056372">
    <property type="entry name" value="TPR_DOCK"/>
</dbReference>
<dbReference type="InterPro" id="IPR027357">
    <property type="entry name" value="DOCKER_dom"/>
</dbReference>
<dbReference type="InterPro" id="IPR043161">
    <property type="entry name" value="DOCK_C_lobe_A"/>
</dbReference>
<dbReference type="OMA" id="LWDNQAF"/>